<evidence type="ECO:0000256" key="6">
    <source>
        <dbReference type="HAMAP-Rule" id="MF_01216"/>
    </source>
</evidence>
<dbReference type="InterPro" id="IPR003680">
    <property type="entry name" value="Flavodoxin_fold"/>
</dbReference>
<dbReference type="Pfam" id="PF02525">
    <property type="entry name" value="Flavodoxin_2"/>
    <property type="match status" value="1"/>
</dbReference>
<dbReference type="GO" id="GO:0010181">
    <property type="term" value="F:FMN binding"/>
    <property type="evidence" value="ECO:0007669"/>
    <property type="project" value="UniProtKB-UniRule"/>
</dbReference>
<dbReference type="Proteomes" id="UP000013940">
    <property type="component" value="Chromosome"/>
</dbReference>
<feature type="binding site" evidence="6">
    <location>
        <begin position="184"/>
        <end position="187"/>
    </location>
    <ligand>
        <name>FMN</name>
        <dbReference type="ChEBI" id="CHEBI:58210"/>
    </ligand>
</feature>
<feature type="binding site" evidence="6">
    <location>
        <begin position="60"/>
        <end position="62"/>
    </location>
    <ligand>
        <name>FMN</name>
        <dbReference type="ChEBI" id="CHEBI:58210"/>
    </ligand>
</feature>
<comment type="subunit">
    <text evidence="6">Homodimer.</text>
</comment>
<evidence type="ECO:0000259" key="7">
    <source>
        <dbReference type="Pfam" id="PF02525"/>
    </source>
</evidence>
<sequence>MMVFRSTVLLMGRTIAFIPANQLLVSSVGLPTSDRPVAVLTWRSQMKLLHIDSSILGDNSASRQLSHSVVEAWKAAHPATVVTYRDLANDAISHFSAATLVAAGTAAELRDAAQKHEAQLSAQALAEFKAADTVVVAAPMYNFTIPTQLKAWIDRIAVAGETFRYTEAGPQGLCGGKKVIVVSTSGGLHVGQATGVAHEDYLKVLFGFFGITDVEFVRAHGLAYGEEVRSKAMSDAQAQISQQLFAAA</sequence>
<keyword evidence="2 6" id="KW-0288">FMN</keyword>
<feature type="domain" description="Flavodoxin-like fold" evidence="7">
    <location>
        <begin position="46"/>
        <end position="244"/>
    </location>
</feature>
<comment type="cofactor">
    <cofactor evidence="6">
        <name>FMN</name>
        <dbReference type="ChEBI" id="CHEBI:58210"/>
    </cofactor>
    <text evidence="6">Binds 1 FMN per subunit.</text>
</comment>
<evidence type="ECO:0000256" key="5">
    <source>
        <dbReference type="ARBA" id="ARBA00048542"/>
    </source>
</evidence>
<evidence type="ECO:0000313" key="8">
    <source>
        <dbReference type="EMBL" id="AGL84911.1"/>
    </source>
</evidence>
<dbReference type="Gene3D" id="3.40.50.360">
    <property type="match status" value="1"/>
</dbReference>
<proteinExistence type="inferred from homology"/>
<dbReference type="PANTHER" id="PTHR43741:SF4">
    <property type="entry name" value="FMN-DEPENDENT NADH:QUINONE OXIDOREDUCTASE"/>
    <property type="match status" value="1"/>
</dbReference>
<comment type="function">
    <text evidence="6">Also exhibits azoreductase activity. Catalyzes the reductive cleavage of the azo bond in aromatic azo compounds to the corresponding amines.</text>
</comment>
<feature type="binding site" evidence="6">
    <location>
        <position position="54"/>
    </location>
    <ligand>
        <name>FMN</name>
        <dbReference type="ChEBI" id="CHEBI:58210"/>
    </ligand>
</feature>
<dbReference type="InterPro" id="IPR023048">
    <property type="entry name" value="NADH:quinone_OxRdtase_FMN_depd"/>
</dbReference>
<dbReference type="EC" id="1.6.5.-" evidence="6"/>
<dbReference type="GO" id="GO:0016655">
    <property type="term" value="F:oxidoreductase activity, acting on NAD(P)H, quinone or similar compound as acceptor"/>
    <property type="evidence" value="ECO:0007669"/>
    <property type="project" value="InterPro"/>
</dbReference>
<evidence type="ECO:0000256" key="3">
    <source>
        <dbReference type="ARBA" id="ARBA00023002"/>
    </source>
</evidence>
<gene>
    <name evidence="8" type="primary">azoR5</name>
    <name evidence="6" type="synonym">azoR</name>
    <name evidence="8" type="ORF">PFLCHA0_c31410</name>
</gene>
<evidence type="ECO:0000256" key="1">
    <source>
        <dbReference type="ARBA" id="ARBA00022630"/>
    </source>
</evidence>
<keyword evidence="4 6" id="KW-0520">NAD</keyword>
<dbReference type="PANTHER" id="PTHR43741">
    <property type="entry name" value="FMN-DEPENDENT NADH-AZOREDUCTASE 1"/>
    <property type="match status" value="1"/>
</dbReference>
<feature type="binding site" evidence="6">
    <location>
        <begin position="140"/>
        <end position="143"/>
    </location>
    <ligand>
        <name>FMN</name>
        <dbReference type="ChEBI" id="CHEBI:58210"/>
    </ligand>
</feature>
<evidence type="ECO:0000313" key="9">
    <source>
        <dbReference type="Proteomes" id="UP000013940"/>
    </source>
</evidence>
<dbReference type="SUPFAM" id="SSF52218">
    <property type="entry name" value="Flavoproteins"/>
    <property type="match status" value="1"/>
</dbReference>
<keyword evidence="1 6" id="KW-0285">Flavoprotein</keyword>
<comment type="catalytic activity">
    <reaction evidence="6">
        <text>2 a quinone + NADH + H(+) = 2 a 1,4-benzosemiquinone + NAD(+)</text>
        <dbReference type="Rhea" id="RHEA:65952"/>
        <dbReference type="ChEBI" id="CHEBI:15378"/>
        <dbReference type="ChEBI" id="CHEBI:57540"/>
        <dbReference type="ChEBI" id="CHEBI:57945"/>
        <dbReference type="ChEBI" id="CHEBI:132124"/>
        <dbReference type="ChEBI" id="CHEBI:134225"/>
    </reaction>
</comment>
<protein>
    <recommendedName>
        <fullName evidence="6">FMN dependent NADH:quinone oxidoreductase</fullName>
        <ecNumber evidence="6">1.6.5.-</ecNumber>
    </recommendedName>
    <alternativeName>
        <fullName evidence="6">Azo-dye reductase</fullName>
    </alternativeName>
    <alternativeName>
        <fullName evidence="6">FMN-dependent NADH-azo compound oxidoreductase</fullName>
    </alternativeName>
    <alternativeName>
        <fullName evidence="6">FMN-dependent NADH-azoreductase</fullName>
        <ecNumber evidence="6">1.7.1.17</ecNumber>
    </alternativeName>
</protein>
<comment type="function">
    <text evidence="6">Quinone reductase that provides resistance to thiol-specific stress caused by electrophilic quinones.</text>
</comment>
<organism evidence="8 9">
    <name type="scientific">Pseudomonas protegens (strain DSM 19095 / LMG 27888 / CFBP 6595 / CHA0)</name>
    <dbReference type="NCBI Taxonomy" id="1124983"/>
    <lineage>
        <taxon>Bacteria</taxon>
        <taxon>Pseudomonadati</taxon>
        <taxon>Pseudomonadota</taxon>
        <taxon>Gammaproteobacteria</taxon>
        <taxon>Pseudomonadales</taxon>
        <taxon>Pseudomonadaceae</taxon>
        <taxon>Pseudomonas</taxon>
    </lineage>
</organism>
<evidence type="ECO:0000256" key="2">
    <source>
        <dbReference type="ARBA" id="ARBA00022643"/>
    </source>
</evidence>
<dbReference type="AlphaFoldDB" id="A0A2C9EMR2"/>
<dbReference type="GO" id="GO:0009055">
    <property type="term" value="F:electron transfer activity"/>
    <property type="evidence" value="ECO:0007669"/>
    <property type="project" value="UniProtKB-UniRule"/>
</dbReference>
<name>A0A2C9EMR2_PSEPH</name>
<dbReference type="HOGENOM" id="CLU_088964_0_0_6"/>
<dbReference type="GO" id="GO:0016652">
    <property type="term" value="F:oxidoreductase activity, acting on NAD(P)H as acceptor"/>
    <property type="evidence" value="ECO:0007669"/>
    <property type="project" value="UniProtKB-UniRule"/>
</dbReference>
<evidence type="ECO:0000256" key="4">
    <source>
        <dbReference type="ARBA" id="ARBA00023027"/>
    </source>
</evidence>
<reference evidence="9" key="1">
    <citation type="journal article" date="2014" name="Genome Announc.">
        <title>Full-genome sequence of the plant growth-promoting bacterium Pseudomonas protegens CHA0.</title>
        <authorList>
            <person name="Jousset A."/>
            <person name="Schuldes J."/>
            <person name="Keel C."/>
            <person name="Maurhofer M."/>
            <person name="Daniel R."/>
            <person name="Scheu S."/>
            <person name="Thuermer A."/>
        </authorList>
    </citation>
    <scope>NUCLEOTIDE SEQUENCE [LARGE SCALE GENOMIC DNA]</scope>
    <source>
        <strain evidence="9">DSM 19095 / LMG 27888 / CFBP 6595 / CHA0</strain>
    </source>
</reference>
<dbReference type="InterPro" id="IPR050104">
    <property type="entry name" value="FMN-dep_NADH:Q_OxRdtase_AzoR1"/>
</dbReference>
<accession>A0A2C9EMR2</accession>
<keyword evidence="3 6" id="KW-0560">Oxidoreductase</keyword>
<dbReference type="EMBL" id="CP003190">
    <property type="protein sequence ID" value="AGL84911.1"/>
    <property type="molecule type" value="Genomic_DNA"/>
</dbReference>
<comment type="catalytic activity">
    <reaction evidence="5">
        <text>N,N-dimethyl-1,4-phenylenediamine + anthranilate + 2 NAD(+) = 2-(4-dimethylaminophenyl)diazenylbenzoate + 2 NADH + 2 H(+)</text>
        <dbReference type="Rhea" id="RHEA:55872"/>
        <dbReference type="ChEBI" id="CHEBI:15378"/>
        <dbReference type="ChEBI" id="CHEBI:15783"/>
        <dbReference type="ChEBI" id="CHEBI:16567"/>
        <dbReference type="ChEBI" id="CHEBI:57540"/>
        <dbReference type="ChEBI" id="CHEBI:57945"/>
        <dbReference type="ChEBI" id="CHEBI:71579"/>
        <dbReference type="EC" id="1.7.1.17"/>
    </reaction>
    <physiologicalReaction direction="right-to-left" evidence="5">
        <dbReference type="Rhea" id="RHEA:55874"/>
    </physiologicalReaction>
</comment>
<dbReference type="HAMAP" id="MF_01216">
    <property type="entry name" value="Azoreductase_type1"/>
    <property type="match status" value="1"/>
</dbReference>
<comment type="similarity">
    <text evidence="6">Belongs to the azoreductase type 1 family.</text>
</comment>
<dbReference type="InterPro" id="IPR029039">
    <property type="entry name" value="Flavoprotein-like_sf"/>
</dbReference>
<dbReference type="KEGG" id="pprc:PFLCHA0_c31410"/>
<dbReference type="eggNOG" id="COG1182">
    <property type="taxonomic scope" value="Bacteria"/>
</dbReference>
<dbReference type="EC" id="1.7.1.17" evidence="6"/>